<keyword evidence="6" id="KW-0418">Kinase</keyword>
<dbReference type="CDD" id="cd00075">
    <property type="entry name" value="HATPase"/>
    <property type="match status" value="1"/>
</dbReference>
<dbReference type="InterPro" id="IPR036097">
    <property type="entry name" value="HisK_dim/P_sf"/>
</dbReference>
<keyword evidence="3" id="KW-0597">Phosphoprotein</keyword>
<evidence type="ECO:0000256" key="4">
    <source>
        <dbReference type="SAM" id="Phobius"/>
    </source>
</evidence>
<dbReference type="AlphaFoldDB" id="A0A953JFV2"/>
<dbReference type="SUPFAM" id="SSF47384">
    <property type="entry name" value="Homodimeric domain of signal transducing histidine kinase"/>
    <property type="match status" value="1"/>
</dbReference>
<feature type="transmembrane region" description="Helical" evidence="4">
    <location>
        <begin position="6"/>
        <end position="24"/>
    </location>
</feature>
<gene>
    <name evidence="6" type="ORF">K8I29_12700</name>
</gene>
<dbReference type="Proteomes" id="UP000705867">
    <property type="component" value="Unassembled WGS sequence"/>
</dbReference>
<feature type="transmembrane region" description="Helical" evidence="4">
    <location>
        <begin position="45"/>
        <end position="74"/>
    </location>
</feature>
<sequence>MFNRNWWYIAFIVLSTFAILYSHFATAREAHALHSIYNELHYVPLIVATVVFGLRGALFAFLFISASYSLYILFTLNGGFLSVAEKTVHLLFSGLVTLLAGSLVDSERKHRAQSEKDRYLAGLGQASSAIVHDLKNPLITISGFAQRIRERKGDIDASLDIIVDSAQVMQRIVHDVLDFAKPVQLTLQKEDIRNTLERVHSFCKVRAEAQGVTLTLRLPGEPVKALVENYHMERALINLVNNAVDASDHGQRVEITLRCLDEKLLVSIKDTGAGMDRETLENIFLPFYTKKSTGTGLGMPIAKKIIEAHGGTITISSQEGKGTEVIVELPFERK</sequence>
<evidence type="ECO:0000256" key="2">
    <source>
        <dbReference type="ARBA" id="ARBA00012438"/>
    </source>
</evidence>
<comment type="caution">
    <text evidence="6">The sequence shown here is derived from an EMBL/GenBank/DDBJ whole genome shotgun (WGS) entry which is preliminary data.</text>
</comment>
<dbReference type="PROSITE" id="PS50109">
    <property type="entry name" value="HIS_KIN"/>
    <property type="match status" value="1"/>
</dbReference>
<dbReference type="Pfam" id="PF02518">
    <property type="entry name" value="HATPase_c"/>
    <property type="match status" value="1"/>
</dbReference>
<protein>
    <recommendedName>
        <fullName evidence="2">histidine kinase</fullName>
        <ecNumber evidence="2">2.7.13.3</ecNumber>
    </recommendedName>
</protein>
<dbReference type="PANTHER" id="PTHR43547">
    <property type="entry name" value="TWO-COMPONENT HISTIDINE KINASE"/>
    <property type="match status" value="1"/>
</dbReference>
<dbReference type="Gene3D" id="3.30.565.10">
    <property type="entry name" value="Histidine kinase-like ATPase, C-terminal domain"/>
    <property type="match status" value="1"/>
</dbReference>
<keyword evidence="4" id="KW-1133">Transmembrane helix</keyword>
<dbReference type="SMART" id="SM00387">
    <property type="entry name" value="HATPase_c"/>
    <property type="match status" value="1"/>
</dbReference>
<evidence type="ECO:0000259" key="5">
    <source>
        <dbReference type="PROSITE" id="PS50109"/>
    </source>
</evidence>
<dbReference type="PANTHER" id="PTHR43547:SF2">
    <property type="entry name" value="HYBRID SIGNAL TRANSDUCTION HISTIDINE KINASE C"/>
    <property type="match status" value="1"/>
</dbReference>
<dbReference type="InterPro" id="IPR036890">
    <property type="entry name" value="HATPase_C_sf"/>
</dbReference>
<evidence type="ECO:0000256" key="1">
    <source>
        <dbReference type="ARBA" id="ARBA00000085"/>
    </source>
</evidence>
<feature type="domain" description="Histidine kinase" evidence="5">
    <location>
        <begin position="129"/>
        <end position="333"/>
    </location>
</feature>
<evidence type="ECO:0000313" key="7">
    <source>
        <dbReference type="Proteomes" id="UP000705867"/>
    </source>
</evidence>
<organism evidence="6 7">
    <name type="scientific">Candidatus Nitrobium versatile</name>
    <dbReference type="NCBI Taxonomy" id="2884831"/>
    <lineage>
        <taxon>Bacteria</taxon>
        <taxon>Pseudomonadati</taxon>
        <taxon>Nitrospirota</taxon>
        <taxon>Nitrospiria</taxon>
        <taxon>Nitrospirales</taxon>
        <taxon>Nitrospiraceae</taxon>
        <taxon>Candidatus Nitrobium</taxon>
    </lineage>
</organism>
<name>A0A953JFV2_9BACT</name>
<dbReference type="Gene3D" id="1.10.287.130">
    <property type="match status" value="1"/>
</dbReference>
<keyword evidence="6" id="KW-0808">Transferase</keyword>
<dbReference type="EC" id="2.7.13.3" evidence="2"/>
<keyword evidence="4" id="KW-0812">Transmembrane</keyword>
<dbReference type="SMART" id="SM00388">
    <property type="entry name" value="HisKA"/>
    <property type="match status" value="1"/>
</dbReference>
<accession>A0A953JFV2</accession>
<dbReference type="InterPro" id="IPR003661">
    <property type="entry name" value="HisK_dim/P_dom"/>
</dbReference>
<dbReference type="SUPFAM" id="SSF55874">
    <property type="entry name" value="ATPase domain of HSP90 chaperone/DNA topoisomerase II/histidine kinase"/>
    <property type="match status" value="1"/>
</dbReference>
<dbReference type="InterPro" id="IPR004358">
    <property type="entry name" value="Sig_transdc_His_kin-like_C"/>
</dbReference>
<dbReference type="EMBL" id="JAIOIV010000101">
    <property type="protein sequence ID" value="MBZ0157056.1"/>
    <property type="molecule type" value="Genomic_DNA"/>
</dbReference>
<reference evidence="6" key="2">
    <citation type="submission" date="2021-08" db="EMBL/GenBank/DDBJ databases">
        <authorList>
            <person name="Dalcin Martins P."/>
        </authorList>
    </citation>
    <scope>NUCLEOTIDE SEQUENCE</scope>
    <source>
        <strain evidence="6">MAG_39</strain>
    </source>
</reference>
<dbReference type="InterPro" id="IPR003594">
    <property type="entry name" value="HATPase_dom"/>
</dbReference>
<dbReference type="PRINTS" id="PR00344">
    <property type="entry name" value="BCTRLSENSOR"/>
</dbReference>
<comment type="catalytic activity">
    <reaction evidence="1">
        <text>ATP + protein L-histidine = ADP + protein N-phospho-L-histidine.</text>
        <dbReference type="EC" id="2.7.13.3"/>
    </reaction>
</comment>
<dbReference type="CDD" id="cd00082">
    <property type="entry name" value="HisKA"/>
    <property type="match status" value="1"/>
</dbReference>
<evidence type="ECO:0000313" key="6">
    <source>
        <dbReference type="EMBL" id="MBZ0157056.1"/>
    </source>
</evidence>
<dbReference type="Pfam" id="PF00512">
    <property type="entry name" value="HisKA"/>
    <property type="match status" value="1"/>
</dbReference>
<keyword evidence="4" id="KW-0472">Membrane</keyword>
<reference evidence="6" key="1">
    <citation type="journal article" date="2021" name="bioRxiv">
        <title>Unraveling nitrogen, sulfur and carbon metabolic pathways and microbial community transcriptional responses to substrate deprivation and toxicity stresses in a bioreactor mimicking anoxic brackish coastal sediment conditions.</title>
        <authorList>
            <person name="Martins P.D."/>
            <person name="Echeveste M.J."/>
            <person name="Arshad A."/>
            <person name="Kurth J."/>
            <person name="Ouboter H."/>
            <person name="Jetten M.S.M."/>
            <person name="Welte C.U."/>
        </authorList>
    </citation>
    <scope>NUCLEOTIDE SEQUENCE</scope>
    <source>
        <strain evidence="6">MAG_39</strain>
    </source>
</reference>
<evidence type="ECO:0000256" key="3">
    <source>
        <dbReference type="ARBA" id="ARBA00022553"/>
    </source>
</evidence>
<dbReference type="InterPro" id="IPR005467">
    <property type="entry name" value="His_kinase_dom"/>
</dbReference>
<proteinExistence type="predicted"/>
<dbReference type="GO" id="GO:0000155">
    <property type="term" value="F:phosphorelay sensor kinase activity"/>
    <property type="evidence" value="ECO:0007669"/>
    <property type="project" value="InterPro"/>
</dbReference>